<accession>A0A8J7T7Z3</accession>
<feature type="non-terminal residue" evidence="6">
    <location>
        <position position="271"/>
    </location>
</feature>
<protein>
    <submittedName>
        <fullName evidence="6">TBC8B protein</fullName>
    </submittedName>
</protein>
<organism evidence="6 7">
    <name type="scientific">Atractosteus spatula</name>
    <name type="common">Alligator gar</name>
    <name type="synonym">Lepisosteus spatula</name>
    <dbReference type="NCBI Taxonomy" id="7917"/>
    <lineage>
        <taxon>Eukaryota</taxon>
        <taxon>Metazoa</taxon>
        <taxon>Chordata</taxon>
        <taxon>Craniata</taxon>
        <taxon>Vertebrata</taxon>
        <taxon>Euteleostomi</taxon>
        <taxon>Actinopterygii</taxon>
        <taxon>Neopterygii</taxon>
        <taxon>Holostei</taxon>
        <taxon>Semionotiformes</taxon>
        <taxon>Lepisosteidae</taxon>
        <taxon>Atractosteus</taxon>
    </lineage>
</organism>
<comment type="caution">
    <text evidence="6">The sequence shown here is derived from an EMBL/GenBank/DDBJ whole genome shotgun (WGS) entry which is preliminary data.</text>
</comment>
<dbReference type="PROSITE" id="PS50222">
    <property type="entry name" value="EF_HAND_2"/>
    <property type="match status" value="1"/>
</dbReference>
<feature type="domain" description="Rab-GAP TBC" evidence="4">
    <location>
        <begin position="1"/>
        <end position="39"/>
    </location>
</feature>
<evidence type="ECO:0000259" key="4">
    <source>
        <dbReference type="PROSITE" id="PS50086"/>
    </source>
</evidence>
<dbReference type="InterPro" id="IPR035969">
    <property type="entry name" value="Rab-GAP_TBC_sf"/>
</dbReference>
<dbReference type="FunFam" id="1.10.472.80:FF:000023">
    <property type="entry name" value="TBC1 domain family member 8B"/>
    <property type="match status" value="1"/>
</dbReference>
<keyword evidence="3" id="KW-0732">Signal</keyword>
<evidence type="ECO:0000256" key="2">
    <source>
        <dbReference type="ARBA" id="ARBA00022837"/>
    </source>
</evidence>
<dbReference type="InterPro" id="IPR011992">
    <property type="entry name" value="EF-hand-dom_pair"/>
</dbReference>
<evidence type="ECO:0000313" key="7">
    <source>
        <dbReference type="Proteomes" id="UP000736164"/>
    </source>
</evidence>
<evidence type="ECO:0000256" key="3">
    <source>
        <dbReference type="SAM" id="SignalP"/>
    </source>
</evidence>
<dbReference type="EMBL" id="JAAWVO010012431">
    <property type="protein sequence ID" value="MBN3313684.1"/>
    <property type="molecule type" value="Genomic_DNA"/>
</dbReference>
<dbReference type="InterPro" id="IPR018247">
    <property type="entry name" value="EF_Hand_1_Ca_BS"/>
</dbReference>
<feature type="domain" description="EF-hand" evidence="5">
    <location>
        <begin position="224"/>
        <end position="259"/>
    </location>
</feature>
<keyword evidence="2" id="KW-0106">Calcium</keyword>
<dbReference type="AlphaFoldDB" id="A0A8J7T7Z3"/>
<keyword evidence="1" id="KW-0479">Metal-binding</keyword>
<keyword evidence="7" id="KW-1185">Reference proteome</keyword>
<gene>
    <name evidence="6" type="primary">Tbc1d8b</name>
    <name evidence="6" type="ORF">GTO95_0013885</name>
</gene>
<feature type="chain" id="PRO_5035247282" evidence="3">
    <location>
        <begin position="28"/>
        <end position="271"/>
    </location>
</feature>
<dbReference type="PROSITE" id="PS00018">
    <property type="entry name" value="EF_HAND_1"/>
    <property type="match status" value="1"/>
</dbReference>
<dbReference type="GO" id="GO:0005509">
    <property type="term" value="F:calcium ion binding"/>
    <property type="evidence" value="ECO:0007669"/>
    <property type="project" value="InterPro"/>
</dbReference>
<sequence length="271" mass="30995">MTDMTFFSSVSLSWFLTLFISVLPIESAVNVVDCFFYDGIKAILQLGLAVLDYNMDRLLTCRDDAEAVTVLNKFFDNVANKDSPLPATVLQQGPVGSDGNKSHPKVDITDLIKESYEKYGGIRSEEVESMRRGNKLYVIQTLEDTTKQNVLRVVSQEVKFSSTELEDLYNLFKRQHFLSCYWTMNSPILLHHDPSLPYLEQYQLSHHQFRALFLLLSPWAHCANLDALTLWTFRLLDENQDGLINFKEFCCALGNGSPLTYILEFSKHKKG</sequence>
<evidence type="ECO:0000313" key="6">
    <source>
        <dbReference type="EMBL" id="MBN3313684.1"/>
    </source>
</evidence>
<dbReference type="SUPFAM" id="SSF47923">
    <property type="entry name" value="Ypt/Rab-GAP domain of gyp1p"/>
    <property type="match status" value="1"/>
</dbReference>
<dbReference type="InterPro" id="IPR000195">
    <property type="entry name" value="Rab-GAP-TBC_dom"/>
</dbReference>
<evidence type="ECO:0000256" key="1">
    <source>
        <dbReference type="ARBA" id="ARBA00022723"/>
    </source>
</evidence>
<dbReference type="Gene3D" id="1.10.472.80">
    <property type="entry name" value="Ypt/Rab-GAP domain of gyp1p, domain 3"/>
    <property type="match status" value="1"/>
</dbReference>
<dbReference type="PROSITE" id="PS50086">
    <property type="entry name" value="TBC_RABGAP"/>
    <property type="match status" value="1"/>
</dbReference>
<dbReference type="InterPro" id="IPR002048">
    <property type="entry name" value="EF_hand_dom"/>
</dbReference>
<dbReference type="PANTHER" id="PTHR47666:SF4">
    <property type="entry name" value="TBC1 DOMAIN FAMILY MEMBER 8B"/>
    <property type="match status" value="1"/>
</dbReference>
<dbReference type="SUPFAM" id="SSF47473">
    <property type="entry name" value="EF-hand"/>
    <property type="match status" value="1"/>
</dbReference>
<dbReference type="Gene3D" id="1.10.238.10">
    <property type="entry name" value="EF-hand"/>
    <property type="match status" value="1"/>
</dbReference>
<proteinExistence type="predicted"/>
<feature type="non-terminal residue" evidence="6">
    <location>
        <position position="1"/>
    </location>
</feature>
<name>A0A8J7T7Z3_ATRSP</name>
<evidence type="ECO:0000259" key="5">
    <source>
        <dbReference type="PROSITE" id="PS50222"/>
    </source>
</evidence>
<dbReference type="PANTHER" id="PTHR47666">
    <property type="entry name" value="PROTEIN VASCULAR ASSOCIATED DEATH 1, CHLOROPLASTIC"/>
    <property type="match status" value="1"/>
</dbReference>
<dbReference type="Proteomes" id="UP000736164">
    <property type="component" value="Unassembled WGS sequence"/>
</dbReference>
<feature type="signal peptide" evidence="3">
    <location>
        <begin position="1"/>
        <end position="27"/>
    </location>
</feature>
<reference evidence="6" key="1">
    <citation type="journal article" date="2021" name="Cell">
        <title>Tracing the genetic footprints of vertebrate landing in non-teleost ray-finned fishes.</title>
        <authorList>
            <person name="Bi X."/>
            <person name="Wang K."/>
            <person name="Yang L."/>
            <person name="Pan H."/>
            <person name="Jiang H."/>
            <person name="Wei Q."/>
            <person name="Fang M."/>
            <person name="Yu H."/>
            <person name="Zhu C."/>
            <person name="Cai Y."/>
            <person name="He Y."/>
            <person name="Gan X."/>
            <person name="Zeng H."/>
            <person name="Yu D."/>
            <person name="Zhu Y."/>
            <person name="Jiang H."/>
            <person name="Qiu Q."/>
            <person name="Yang H."/>
            <person name="Zhang Y.E."/>
            <person name="Wang W."/>
            <person name="Zhu M."/>
            <person name="He S."/>
            <person name="Zhang G."/>
        </authorList>
    </citation>
    <scope>NUCLEOTIDE SEQUENCE</scope>
    <source>
        <strain evidence="6">Allg_001</strain>
    </source>
</reference>
<dbReference type="Pfam" id="PF23436">
    <property type="entry name" value="RabGap-TBC_2"/>
    <property type="match status" value="1"/>
</dbReference>